<dbReference type="InterPro" id="IPR021125">
    <property type="entry name" value="DUF2127"/>
</dbReference>
<keyword evidence="3" id="KW-1185">Reference proteome</keyword>
<sequence length="245" mass="27033">MDLSVLSCGLRGHVTYAPDEADLRDRVRTDTPEGEAWRCLRCDDFVVGDPHGSGPAGRAPSVPRGRALRDELIMRFLAVERVLRGLVFVAAGVVVWQFRDSRVHLREVFREKLPVLSQLGFNVGDSKIVHTVDRALGLSGTALMWIAVALVAYAAIELVEAVGLWLGHRWGEYFAVIATSVFLPLEIYEITEKVTVLRAGALLINIAAVVWLVWSKRLFGINGGAVAYRAERESESVLTVRRAGE</sequence>
<gene>
    <name evidence="2" type="ORF">AXK61_06100</name>
</gene>
<comment type="caution">
    <text evidence="2">The sequence shown here is derived from an EMBL/GenBank/DDBJ whole genome shotgun (WGS) entry which is preliminary data.</text>
</comment>
<proteinExistence type="predicted"/>
<accession>A0A137YYX3</accession>
<dbReference type="RefSeq" id="WP_068746536.1">
    <property type="nucleotide sequence ID" value="NZ_LSRE01000044.1"/>
</dbReference>
<evidence type="ECO:0000256" key="1">
    <source>
        <dbReference type="SAM" id="Phobius"/>
    </source>
</evidence>
<feature type="transmembrane region" description="Helical" evidence="1">
    <location>
        <begin position="142"/>
        <end position="166"/>
    </location>
</feature>
<evidence type="ECO:0008006" key="4">
    <source>
        <dbReference type="Google" id="ProtNLM"/>
    </source>
</evidence>
<name>A0A137YYX3_9ACTN</name>
<keyword evidence="1" id="KW-1133">Transmembrane helix</keyword>
<evidence type="ECO:0000313" key="2">
    <source>
        <dbReference type="EMBL" id="KXO91142.1"/>
    </source>
</evidence>
<protein>
    <recommendedName>
        <fullName evidence="4">DUF2127 domain-containing protein</fullName>
    </recommendedName>
</protein>
<organism evidence="2 3">
    <name type="scientific">Tsukamurella pseudospumae</name>
    <dbReference type="NCBI Taxonomy" id="239498"/>
    <lineage>
        <taxon>Bacteria</taxon>
        <taxon>Bacillati</taxon>
        <taxon>Actinomycetota</taxon>
        <taxon>Actinomycetes</taxon>
        <taxon>Mycobacteriales</taxon>
        <taxon>Tsukamurellaceae</taxon>
        <taxon>Tsukamurella</taxon>
    </lineage>
</organism>
<evidence type="ECO:0000313" key="3">
    <source>
        <dbReference type="Proteomes" id="UP000070409"/>
    </source>
</evidence>
<reference evidence="2 3" key="1">
    <citation type="submission" date="2016-02" db="EMBL/GenBank/DDBJ databases">
        <authorList>
            <person name="Teng J.L."/>
            <person name="Tang Y."/>
            <person name="Huang Y."/>
            <person name="Guo F."/>
            <person name="Wei W."/>
            <person name="Chen J.H."/>
            <person name="Wong S.Y."/>
            <person name="Lau S.K."/>
            <person name="Woo P.C."/>
        </authorList>
    </citation>
    <scope>NUCLEOTIDE SEQUENCE [LARGE SCALE GENOMIC DNA]</scope>
    <source>
        <strain evidence="2 3">JCM 13375</strain>
    </source>
</reference>
<dbReference type="Pfam" id="PF09900">
    <property type="entry name" value="DUF2127"/>
    <property type="match status" value="1"/>
</dbReference>
<feature type="transmembrane region" description="Helical" evidence="1">
    <location>
        <begin position="173"/>
        <end position="190"/>
    </location>
</feature>
<dbReference type="Proteomes" id="UP000070409">
    <property type="component" value="Unassembled WGS sequence"/>
</dbReference>
<feature type="transmembrane region" description="Helical" evidence="1">
    <location>
        <begin position="196"/>
        <end position="214"/>
    </location>
</feature>
<keyword evidence="1" id="KW-0472">Membrane</keyword>
<keyword evidence="1" id="KW-0812">Transmembrane</keyword>
<dbReference type="EMBL" id="LSRE01000044">
    <property type="protein sequence ID" value="KXO91142.1"/>
    <property type="molecule type" value="Genomic_DNA"/>
</dbReference>